<feature type="domain" description="Terminase large subunit GpA endonuclease" evidence="2">
    <location>
        <begin position="297"/>
        <end position="586"/>
    </location>
</feature>
<protein>
    <submittedName>
        <fullName evidence="3">Phage terminase large subunit family protein</fullName>
    </submittedName>
</protein>
<evidence type="ECO:0000313" key="4">
    <source>
        <dbReference type="Proteomes" id="UP001499852"/>
    </source>
</evidence>
<dbReference type="InterPro" id="IPR027417">
    <property type="entry name" value="P-loop_NTPase"/>
</dbReference>
<gene>
    <name evidence="3" type="ORF">GCM10023213_43640</name>
</gene>
<evidence type="ECO:0000259" key="2">
    <source>
        <dbReference type="Pfam" id="PF20454"/>
    </source>
</evidence>
<evidence type="ECO:0000313" key="3">
    <source>
        <dbReference type="EMBL" id="GAA5148066.1"/>
    </source>
</evidence>
<reference evidence="4" key="1">
    <citation type="journal article" date="2019" name="Int. J. Syst. Evol. Microbiol.">
        <title>The Global Catalogue of Microorganisms (GCM) 10K type strain sequencing project: providing services to taxonomists for standard genome sequencing and annotation.</title>
        <authorList>
            <consortium name="The Broad Institute Genomics Platform"/>
            <consortium name="The Broad Institute Genome Sequencing Center for Infectious Disease"/>
            <person name="Wu L."/>
            <person name="Ma J."/>
        </authorList>
    </citation>
    <scope>NUCLEOTIDE SEQUENCE [LARGE SCALE GENOMIC DNA]</scope>
    <source>
        <strain evidence="4">JCM 18053</strain>
    </source>
</reference>
<proteinExistence type="predicted"/>
<dbReference type="Pfam" id="PF20454">
    <property type="entry name" value="GpA_nuclease"/>
    <property type="match status" value="1"/>
</dbReference>
<dbReference type="RefSeq" id="WP_345738538.1">
    <property type="nucleotide sequence ID" value="NZ_BAABIA010000011.1"/>
</dbReference>
<dbReference type="EMBL" id="BAABIA010000011">
    <property type="protein sequence ID" value="GAA5148066.1"/>
    <property type="molecule type" value="Genomic_DNA"/>
</dbReference>
<dbReference type="InterPro" id="IPR046454">
    <property type="entry name" value="GpA_endonuclease"/>
</dbReference>
<keyword evidence="4" id="KW-1185">Reference proteome</keyword>
<name>A0ABP9PKH5_9BACT</name>
<dbReference type="Gene3D" id="3.40.50.300">
    <property type="entry name" value="P-loop containing nucleotide triphosphate hydrolases"/>
    <property type="match status" value="1"/>
</dbReference>
<dbReference type="InterPro" id="IPR046453">
    <property type="entry name" value="GpA_ATPase"/>
</dbReference>
<dbReference type="Proteomes" id="UP001499852">
    <property type="component" value="Unassembled WGS sequence"/>
</dbReference>
<organism evidence="3 4">
    <name type="scientific">Prosthecobacter algae</name>
    <dbReference type="NCBI Taxonomy" id="1144682"/>
    <lineage>
        <taxon>Bacteria</taxon>
        <taxon>Pseudomonadati</taxon>
        <taxon>Verrucomicrobiota</taxon>
        <taxon>Verrucomicrobiia</taxon>
        <taxon>Verrucomicrobiales</taxon>
        <taxon>Verrucomicrobiaceae</taxon>
        <taxon>Prosthecobacter</taxon>
    </lineage>
</organism>
<evidence type="ECO:0000259" key="1">
    <source>
        <dbReference type="Pfam" id="PF05876"/>
    </source>
</evidence>
<dbReference type="Pfam" id="PF05876">
    <property type="entry name" value="GpA_ATPase"/>
    <property type="match status" value="1"/>
</dbReference>
<sequence length="607" mass="70142">MGDTLREIGCQIWRPPDRRPPWAWAEEHVHSIPYSPVPGRFRADNSPWLKEPLEALVDPKARIVSIIAAIQSSKTTIGEIGLCYIIANLPGPALWLDQTDDDAKDQAESRLGRIFDECPSVQALYPRDRHKLKTSTKHFSNGMTLWVLGAHNKTNLQRRSIRWLIGDETWRWPVGHMAEAEARVTAFGWLGKCLFMSQGGEENDDTHRKFETTDMREWTFECPHCGLRQPFKWDNVEWSKDARDDDGEWNFARVRETASLNCEGCNHAFEDSDRTRRLLNTSGRYVATNLNASTENVGFHWNALCAMSWGRLAELYLRAKAVAKRGDLEPLRQFYQKRLALPWRDYLEDFKLEITPSGYRLGETWDDEAAVNRQGKFLTPPFDPSLAAAPLRFMTVDCQMDHFFVIVRGWSLEGSSRLVWRERVPTWDEVLSLQERFTIHSNLVFVDAGHATYDVYRECAKHGWVALMGDRRATYVHRTKEGRSVHRFYSPRRKVVLGRGQTCSVFYWSNLNIKDMLARLRRNQDPERGATWEIAEDAGDDYLTQMESEQRVRKGGKWLWERIGKRPNHYWDCEAMQVAAAVMLKLVGQESVKADAEINEDNEATAD</sequence>
<feature type="domain" description="Phage terminase large subunit GpA ATPase" evidence="1">
    <location>
        <begin position="35"/>
        <end position="279"/>
    </location>
</feature>
<comment type="caution">
    <text evidence="3">The sequence shown here is derived from an EMBL/GenBank/DDBJ whole genome shotgun (WGS) entry which is preliminary data.</text>
</comment>
<accession>A0ABP9PKH5</accession>